<protein>
    <submittedName>
        <fullName evidence="2">Uncharacterized protein</fullName>
    </submittedName>
</protein>
<evidence type="ECO:0000313" key="2">
    <source>
        <dbReference type="EMBL" id="OGC32829.1"/>
    </source>
</evidence>
<dbReference type="EMBL" id="MEUI01000044">
    <property type="protein sequence ID" value="OGC32829.1"/>
    <property type="molecule type" value="Genomic_DNA"/>
</dbReference>
<feature type="transmembrane region" description="Helical" evidence="1">
    <location>
        <begin position="52"/>
        <end position="70"/>
    </location>
</feature>
<evidence type="ECO:0000313" key="3">
    <source>
        <dbReference type="Proteomes" id="UP000177309"/>
    </source>
</evidence>
<dbReference type="AlphaFoldDB" id="A0A1F4TJU0"/>
<proteinExistence type="predicted"/>
<feature type="transmembrane region" description="Helical" evidence="1">
    <location>
        <begin position="79"/>
        <end position="97"/>
    </location>
</feature>
<feature type="transmembrane region" description="Helical" evidence="1">
    <location>
        <begin position="144"/>
        <end position="162"/>
    </location>
</feature>
<keyword evidence="1" id="KW-1133">Transmembrane helix</keyword>
<keyword evidence="1" id="KW-0472">Membrane</keyword>
<accession>A0A1F4TJU0</accession>
<sequence length="206" mass="22502">MKYLIIWSLVILISFQTVLCAQGLDKEKLLQLKPLCSERINKQSSDYKNNRLLAVGTFLLIGVSLLPTNFEGPIDNNKLGIFSVGLISIIGGALTLFSTGDPVIQNINFWDLGLEEGDREIAAYAIMNNNAAQIRNDRKMAGRFMIASGLGAILLASIAASATQDYKNQVYLGAVINLYLGWGAFNNPDGSEIEMNEIDKELGLSI</sequence>
<keyword evidence="1" id="KW-0812">Transmembrane</keyword>
<organism evidence="2 3">
    <name type="scientific">candidate division WOR-1 bacterium RIFOXYC2_FULL_41_25</name>
    <dbReference type="NCBI Taxonomy" id="1802586"/>
    <lineage>
        <taxon>Bacteria</taxon>
        <taxon>Bacillati</taxon>
        <taxon>Saganbacteria</taxon>
    </lineage>
</organism>
<comment type="caution">
    <text evidence="2">The sequence shown here is derived from an EMBL/GenBank/DDBJ whole genome shotgun (WGS) entry which is preliminary data.</text>
</comment>
<reference evidence="2 3" key="1">
    <citation type="journal article" date="2016" name="Nat. Commun.">
        <title>Thousands of microbial genomes shed light on interconnected biogeochemical processes in an aquifer system.</title>
        <authorList>
            <person name="Anantharaman K."/>
            <person name="Brown C.T."/>
            <person name="Hug L.A."/>
            <person name="Sharon I."/>
            <person name="Castelle C.J."/>
            <person name="Probst A.J."/>
            <person name="Thomas B.C."/>
            <person name="Singh A."/>
            <person name="Wilkins M.J."/>
            <person name="Karaoz U."/>
            <person name="Brodie E.L."/>
            <person name="Williams K.H."/>
            <person name="Hubbard S.S."/>
            <person name="Banfield J.F."/>
        </authorList>
    </citation>
    <scope>NUCLEOTIDE SEQUENCE [LARGE SCALE GENOMIC DNA]</scope>
</reference>
<gene>
    <name evidence="2" type="ORF">A2462_06470</name>
</gene>
<name>A0A1F4TJU0_UNCSA</name>
<evidence type="ECO:0000256" key="1">
    <source>
        <dbReference type="SAM" id="Phobius"/>
    </source>
</evidence>
<dbReference type="Proteomes" id="UP000177309">
    <property type="component" value="Unassembled WGS sequence"/>
</dbReference>